<dbReference type="PANTHER" id="PTHR39425:SF1">
    <property type="entry name" value="CYTOCHROME C7-LIKE DOMAIN-CONTAINING PROTEIN"/>
    <property type="match status" value="1"/>
</dbReference>
<feature type="domain" description="Doubled CXXCH motif" evidence="2">
    <location>
        <begin position="204"/>
        <end position="241"/>
    </location>
</feature>
<evidence type="ECO:0000313" key="3">
    <source>
        <dbReference type="EMBL" id="GAW65442.1"/>
    </source>
</evidence>
<dbReference type="PANTHER" id="PTHR39425">
    <property type="entry name" value="LIPOPROTEIN CYTOCHROME C"/>
    <property type="match status" value="1"/>
</dbReference>
<feature type="domain" description="Doubled CXXCH motif" evidence="2">
    <location>
        <begin position="56"/>
        <end position="98"/>
    </location>
</feature>
<dbReference type="SUPFAM" id="SSF48695">
    <property type="entry name" value="Multiheme cytochromes"/>
    <property type="match status" value="2"/>
</dbReference>
<dbReference type="Gene3D" id="1.10.1130.10">
    <property type="entry name" value="Flavocytochrome C3, Chain A"/>
    <property type="match status" value="1"/>
</dbReference>
<feature type="domain" description="Doubled CXXCH motif" evidence="2">
    <location>
        <begin position="107"/>
        <end position="147"/>
    </location>
</feature>
<dbReference type="Gene3D" id="3.90.10.10">
    <property type="entry name" value="Cytochrome C3"/>
    <property type="match status" value="2"/>
</dbReference>
<dbReference type="Proteomes" id="UP000194153">
    <property type="component" value="Unassembled WGS sequence"/>
</dbReference>
<dbReference type="InterPro" id="IPR010177">
    <property type="entry name" value="Paired_CXXCH_1"/>
</dbReference>
<feature type="signal peptide" evidence="1">
    <location>
        <begin position="1"/>
        <end position="28"/>
    </location>
</feature>
<protein>
    <submittedName>
        <fullName evidence="3">Cytochrome C</fullName>
    </submittedName>
</protein>
<gene>
    <name evidence="3" type="ORF">GPEL0_01f0329</name>
</gene>
<dbReference type="NCBIfam" id="TIGR01905">
    <property type="entry name" value="paired_CXXCH_1"/>
    <property type="match status" value="5"/>
</dbReference>
<feature type="domain" description="Doubled CXXCH motif" evidence="2">
    <location>
        <begin position="314"/>
        <end position="363"/>
    </location>
</feature>
<dbReference type="Pfam" id="PF09699">
    <property type="entry name" value="Paired_CXXCH_1"/>
    <property type="match status" value="6"/>
</dbReference>
<reference evidence="4" key="1">
    <citation type="submission" date="2017-05" db="EMBL/GenBank/DDBJ databases">
        <title>Draft genome sequence of Geobacter pelophilus, a iron(III)-reducing bacteria.</title>
        <authorList>
            <person name="Aoyagi T."/>
            <person name="Koike H."/>
            <person name="Morita T."/>
            <person name="Sato Y."/>
            <person name="Habe H."/>
            <person name="Hori T."/>
        </authorList>
    </citation>
    <scope>NUCLEOTIDE SEQUENCE [LARGE SCALE GENOMIC DNA]</scope>
    <source>
        <strain evidence="4">Drf2</strain>
    </source>
</reference>
<comment type="caution">
    <text evidence="3">The sequence shown here is derived from an EMBL/GenBank/DDBJ whole genome shotgun (WGS) entry which is preliminary data.</text>
</comment>
<feature type="domain" description="Doubled CXXCH motif" evidence="2">
    <location>
        <begin position="155"/>
        <end position="194"/>
    </location>
</feature>
<keyword evidence="1" id="KW-0732">Signal</keyword>
<evidence type="ECO:0000313" key="4">
    <source>
        <dbReference type="Proteomes" id="UP000194153"/>
    </source>
</evidence>
<organism evidence="3 4">
    <name type="scientific">Geoanaerobacter pelophilus</name>
    <dbReference type="NCBI Taxonomy" id="60036"/>
    <lineage>
        <taxon>Bacteria</taxon>
        <taxon>Pseudomonadati</taxon>
        <taxon>Thermodesulfobacteriota</taxon>
        <taxon>Desulfuromonadia</taxon>
        <taxon>Geobacterales</taxon>
        <taxon>Geobacteraceae</taxon>
        <taxon>Geoanaerobacter</taxon>
    </lineage>
</organism>
<evidence type="ECO:0000259" key="2">
    <source>
        <dbReference type="Pfam" id="PF09699"/>
    </source>
</evidence>
<keyword evidence="4" id="KW-1185">Reference proteome</keyword>
<accession>A0ABQ0MF92</accession>
<dbReference type="InterPro" id="IPR036280">
    <property type="entry name" value="Multihaem_cyt_sf"/>
</dbReference>
<evidence type="ECO:0000256" key="1">
    <source>
        <dbReference type="SAM" id="SignalP"/>
    </source>
</evidence>
<feature type="chain" id="PRO_5046146819" evidence="1">
    <location>
        <begin position="29"/>
        <end position="460"/>
    </location>
</feature>
<dbReference type="EMBL" id="BDQG01000001">
    <property type="protein sequence ID" value="GAW65442.1"/>
    <property type="molecule type" value="Genomic_DNA"/>
</dbReference>
<proteinExistence type="predicted"/>
<sequence length="460" mass="49595">MLRKVGKIMMRPVLVGALLGAAAGVPAAAPPATEATSSGCLSGSCHAEIGALKHRHGAVAEGGCLACHSGSDADHRSRGGKGFTLASKGSELCRRCHSVPGKKKVVHAPVREGECTCCHAPHGAAGAHLLAQQGDLAPLCLGCHDKAPFTRKHLHGPVAEGRCDACHDPHESDNKKLLSKQGRELCLSCHEDFARKMQKARVVHPPLVKELCTSCHDPHGSDQESLLRQAMPQLCVGCHKEIGDKIKKVKVPHQPVVQGKGCSSCHSSHFSDTEGLLNGADQRRSCLKCHNSGKLGDPPLADMEKELAGKSNLHGPIKKGRCTGCHDPHGSNYPRILAGNYPSEFYAPYRADSYSLCLRCHDKNLLNFPETTIYTRFRDGSRNLHYVHVNSSKGRSCRACHESHASDGQKLVGVEGSRFGEWRVKTRLQLTHTGGSCAPGCHRRYSYDRASKKHDQAAPL</sequence>
<feature type="domain" description="Doubled CXXCH motif" evidence="2">
    <location>
        <begin position="253"/>
        <end position="293"/>
    </location>
</feature>
<name>A0ABQ0MF92_9BACT</name>